<comment type="caution">
    <text evidence="1">The sequence shown here is derived from an EMBL/GenBank/DDBJ whole genome shotgun (WGS) entry which is preliminary data.</text>
</comment>
<accession>A0A2V1AC88</accession>
<dbReference type="VEuPathDB" id="FungiDB:CXQ87_003475"/>
<organism evidence="1 2">
    <name type="scientific">Candidozyma duobushaemuli</name>
    <dbReference type="NCBI Taxonomy" id="1231522"/>
    <lineage>
        <taxon>Eukaryota</taxon>
        <taxon>Fungi</taxon>
        <taxon>Dikarya</taxon>
        <taxon>Ascomycota</taxon>
        <taxon>Saccharomycotina</taxon>
        <taxon>Pichiomycetes</taxon>
        <taxon>Metschnikowiaceae</taxon>
        <taxon>Candidozyma</taxon>
    </lineage>
</organism>
<dbReference type="GeneID" id="37003475"/>
<protein>
    <submittedName>
        <fullName evidence="1">Uncharacterized protein</fullName>
    </submittedName>
</protein>
<gene>
    <name evidence="1" type="ORF">CXQ87_003475</name>
</gene>
<dbReference type="AlphaFoldDB" id="A0A2V1AC88"/>
<dbReference type="EMBL" id="PKFP01000003">
    <property type="protein sequence ID" value="PVH15629.1"/>
    <property type="molecule type" value="Genomic_DNA"/>
</dbReference>
<sequence>MKSIFRFSSDKTVFASASSSETCFSRPSPLSTPISVTSVSLDGETLAAKSASSQKPSKRARFKEILRRLFRRDRRTYANCPSVDSFSSVVSTEPICAVPARQVSCYRAVPRTRLPRLYAYRLPTLRIAFNPLRPVKFPGVSEYTLNACFTSPIWTTSPDSKVPLSPFKRNPLRITISQPPSGDVTTPKPNGLVYSPYHDFFVRLNWLFETWRRQCQTSPLSLPQTVCSPLVTVVVFPKSAFSPNGAFCPDAVCATESPRIETLEHDSNAKLEECHPRLSALEAHLAQALPDDASFRRLEKMGLDVVHLHETRKPVAAKSKKVSFSGTNAVVEFSADDAPSVISDSSIGLPGFLPKSALRVPAAFPLLKAASVPQPEVAPYDFAAEFNELAHQVEQLDLHEPGYKQQRRAICRRFKAFFHSVASGPHTSVHRLLASQANSLVHARKCFAATAAVSRGLAVQGTHDITTVRTLCQNHNFTAEFLVDLESGIDDHLAELGPQLASLQALRPSLEGWYMSFFETHCRARFAPTDADEAHFHERIGFAQYRQRCFMVDTELGTWEQYLRHHLGVLSEAAGYNAESLRMMLCVE</sequence>
<name>A0A2V1AC88_9ASCO</name>
<dbReference type="Proteomes" id="UP000244406">
    <property type="component" value="Unassembled WGS sequence"/>
</dbReference>
<evidence type="ECO:0000313" key="2">
    <source>
        <dbReference type="Proteomes" id="UP000244406"/>
    </source>
</evidence>
<keyword evidence="2" id="KW-1185">Reference proteome</keyword>
<evidence type="ECO:0000313" key="1">
    <source>
        <dbReference type="EMBL" id="PVH15629.1"/>
    </source>
</evidence>
<dbReference type="RefSeq" id="XP_025336569.1">
    <property type="nucleotide sequence ID" value="XM_025481951.1"/>
</dbReference>
<reference evidence="1 2" key="1">
    <citation type="submission" date="2017-12" db="EMBL/GenBank/DDBJ databases">
        <title>Genome Sequence of the Amphotericin B-resistant Candida duobushaemulonii strain, B09383.</title>
        <authorList>
            <person name="Chow N.A."/>
            <person name="Gade L."/>
            <person name="Batra D."/>
            <person name="Rowe L.A."/>
            <person name="Loparev V.N."/>
            <person name="Litvintseva A.P."/>
        </authorList>
    </citation>
    <scope>NUCLEOTIDE SEQUENCE [LARGE SCALE GENOMIC DNA]</scope>
    <source>
        <strain evidence="1 2">B09383</strain>
    </source>
</reference>
<proteinExistence type="predicted"/>